<comment type="subcellular location">
    <subcellularLocation>
        <location evidence="1">Cell membrane</location>
        <topology evidence="1">Multi-pass membrane protein</topology>
    </subcellularLocation>
</comment>
<gene>
    <name evidence="7" type="ORF">HEPPS_03300</name>
</gene>
<keyword evidence="3 6" id="KW-0812">Transmembrane</keyword>
<dbReference type="CDD" id="cd06580">
    <property type="entry name" value="TM_PBP1_transp_TpRbsC_like"/>
    <property type="match status" value="1"/>
</dbReference>
<keyword evidence="2" id="KW-1003">Cell membrane</keyword>
<feature type="transmembrane region" description="Helical" evidence="6">
    <location>
        <begin position="34"/>
        <end position="56"/>
    </location>
</feature>
<dbReference type="AlphaFoldDB" id="A0A0G7ZN89"/>
<dbReference type="EMBL" id="CWGI01000001">
    <property type="protein sequence ID" value="CRX37111.1"/>
    <property type="molecule type" value="Genomic_DNA"/>
</dbReference>
<feature type="transmembrane region" description="Helical" evidence="6">
    <location>
        <begin position="139"/>
        <end position="161"/>
    </location>
</feature>
<evidence type="ECO:0000256" key="6">
    <source>
        <dbReference type="SAM" id="Phobius"/>
    </source>
</evidence>
<feature type="transmembrane region" description="Helical" evidence="6">
    <location>
        <begin position="225"/>
        <end position="254"/>
    </location>
</feature>
<feature type="transmembrane region" description="Helical" evidence="6">
    <location>
        <begin position="266"/>
        <end position="282"/>
    </location>
</feature>
<dbReference type="GO" id="GO:0022857">
    <property type="term" value="F:transmembrane transporter activity"/>
    <property type="evidence" value="ECO:0007669"/>
    <property type="project" value="InterPro"/>
</dbReference>
<name>A0A0G7ZN89_9MOLU</name>
<keyword evidence="5 6" id="KW-0472">Membrane</keyword>
<dbReference type="GO" id="GO:0005886">
    <property type="term" value="C:plasma membrane"/>
    <property type="evidence" value="ECO:0007669"/>
    <property type="project" value="UniProtKB-SubCell"/>
</dbReference>
<dbReference type="Pfam" id="PF02653">
    <property type="entry name" value="BPD_transp_2"/>
    <property type="match status" value="1"/>
</dbReference>
<organism evidence="7 8">
    <name type="scientific">Candidatus Hepatoplasma crinochetorum</name>
    <dbReference type="NCBI Taxonomy" id="295596"/>
    <lineage>
        <taxon>Bacteria</taxon>
        <taxon>Bacillati</taxon>
        <taxon>Mycoplasmatota</taxon>
        <taxon>Mollicutes</taxon>
        <taxon>Candidatus Hepatoplasmataceae</taxon>
        <taxon>Candidatus Hepatoplasma</taxon>
    </lineage>
</organism>
<evidence type="ECO:0000256" key="4">
    <source>
        <dbReference type="ARBA" id="ARBA00022989"/>
    </source>
</evidence>
<feature type="transmembrane region" description="Helical" evidence="6">
    <location>
        <begin position="98"/>
        <end position="119"/>
    </location>
</feature>
<accession>A0A0G7ZN89</accession>
<evidence type="ECO:0000313" key="7">
    <source>
        <dbReference type="EMBL" id="CRX37111.1"/>
    </source>
</evidence>
<proteinExistence type="predicted"/>
<sequence length="301" mass="32580">MNSSLALFMTELLAFFSIYSLGSLSGLLSEKSGIVNIALDGKMIMGGLIFTLFFQINGFEENLIWFSSYIALFFAGLFSMLYATLLCYFTINLLSDHVITGTALNMIAPAFALLIMYSIPNGGATISDVGYSSSWSGNMDSFVIIMTIVTILILLFFTFFLHKTNYGLRLKASGENPYALETAGISVKKTRWFAVMTGGFLSGMAGAIFVANLDSFSGTVNGSGFLSLAILILGQWTITGITFFAILFSVLVAIVSEIDIGISSELAHTIPFILPLIVLVIFKSKNSGPTSSGKPFKKDMR</sequence>
<keyword evidence="4 6" id="KW-1133">Transmembrane helix</keyword>
<dbReference type="InterPro" id="IPR001851">
    <property type="entry name" value="ABC_transp_permease"/>
</dbReference>
<evidence type="ECO:0000313" key="8">
    <source>
        <dbReference type="Proteomes" id="UP000242141"/>
    </source>
</evidence>
<evidence type="ECO:0000256" key="5">
    <source>
        <dbReference type="ARBA" id="ARBA00023136"/>
    </source>
</evidence>
<evidence type="ECO:0000256" key="2">
    <source>
        <dbReference type="ARBA" id="ARBA00022475"/>
    </source>
</evidence>
<feature type="transmembrane region" description="Helical" evidence="6">
    <location>
        <begin position="192"/>
        <end position="213"/>
    </location>
</feature>
<protein>
    <submittedName>
        <fullName evidence="7">| / ABC-type uncharacterized transport system, permease component / 614041:614946 Reverse</fullName>
    </submittedName>
</protein>
<reference evidence="8" key="1">
    <citation type="submission" date="2015-05" db="EMBL/GenBank/DDBJ databases">
        <authorList>
            <person name="Collingro A."/>
        </authorList>
    </citation>
    <scope>NUCLEOTIDE SEQUENCE [LARGE SCALE GENOMIC DNA]</scope>
    <source>
        <strain evidence="8">Ps</strain>
    </source>
</reference>
<evidence type="ECO:0000256" key="1">
    <source>
        <dbReference type="ARBA" id="ARBA00004651"/>
    </source>
</evidence>
<feature type="transmembrane region" description="Helical" evidence="6">
    <location>
        <begin position="6"/>
        <end position="27"/>
    </location>
</feature>
<keyword evidence="8" id="KW-1185">Reference proteome</keyword>
<dbReference type="PANTHER" id="PTHR43370:SF1">
    <property type="entry name" value="GUANOSINE ABC TRANSPORTER PERMEASE PROTEIN NUPQ"/>
    <property type="match status" value="1"/>
</dbReference>
<evidence type="ECO:0000256" key="3">
    <source>
        <dbReference type="ARBA" id="ARBA00022692"/>
    </source>
</evidence>
<feature type="transmembrane region" description="Helical" evidence="6">
    <location>
        <begin position="68"/>
        <end position="91"/>
    </location>
</feature>
<dbReference type="PANTHER" id="PTHR43370">
    <property type="entry name" value="SUGAR ABC TRANSPORTER INTEGRAL MEMBRANE PROTEIN-RELATED"/>
    <property type="match status" value="1"/>
</dbReference>
<dbReference type="Proteomes" id="UP000242141">
    <property type="component" value="Unassembled WGS sequence"/>
</dbReference>